<evidence type="ECO:0000256" key="4">
    <source>
        <dbReference type="ARBA" id="ARBA00022692"/>
    </source>
</evidence>
<evidence type="ECO:0000256" key="2">
    <source>
        <dbReference type="ARBA" id="ARBA00008017"/>
    </source>
</evidence>
<gene>
    <name evidence="13" type="ORF">SAMN05421823_107208</name>
</gene>
<evidence type="ECO:0000313" key="13">
    <source>
        <dbReference type="EMBL" id="SDL67029.1"/>
    </source>
</evidence>
<evidence type="ECO:0000256" key="7">
    <source>
        <dbReference type="SAM" id="Coils"/>
    </source>
</evidence>
<dbReference type="InterPro" id="IPR011066">
    <property type="entry name" value="MscS_channel_C_sf"/>
</dbReference>
<feature type="transmembrane region" description="Helical" evidence="9">
    <location>
        <begin position="440"/>
        <end position="466"/>
    </location>
</feature>
<dbReference type="SUPFAM" id="SSF82689">
    <property type="entry name" value="Mechanosensitive channel protein MscS (YggB), C-terminal domain"/>
    <property type="match status" value="1"/>
</dbReference>
<keyword evidence="14" id="KW-1185">Reference proteome</keyword>
<evidence type="ECO:0000256" key="6">
    <source>
        <dbReference type="ARBA" id="ARBA00023136"/>
    </source>
</evidence>
<dbReference type="GO" id="GO:0005886">
    <property type="term" value="C:plasma membrane"/>
    <property type="evidence" value="ECO:0007669"/>
    <property type="project" value="UniProtKB-SubCell"/>
</dbReference>
<evidence type="ECO:0000256" key="3">
    <source>
        <dbReference type="ARBA" id="ARBA00022475"/>
    </source>
</evidence>
<dbReference type="Gene3D" id="3.30.70.100">
    <property type="match status" value="1"/>
</dbReference>
<dbReference type="Pfam" id="PF00924">
    <property type="entry name" value="MS_channel_2nd"/>
    <property type="match status" value="1"/>
</dbReference>
<dbReference type="InterPro" id="IPR049278">
    <property type="entry name" value="MS_channel_C"/>
</dbReference>
<dbReference type="Gene3D" id="2.30.30.60">
    <property type="match status" value="1"/>
</dbReference>
<evidence type="ECO:0000256" key="5">
    <source>
        <dbReference type="ARBA" id="ARBA00022989"/>
    </source>
</evidence>
<dbReference type="GO" id="GO:0008381">
    <property type="term" value="F:mechanosensitive monoatomic ion channel activity"/>
    <property type="evidence" value="ECO:0007669"/>
    <property type="project" value="InterPro"/>
</dbReference>
<keyword evidence="4 9" id="KW-0812">Transmembrane</keyword>
<feature type="compositionally biased region" description="Polar residues" evidence="8">
    <location>
        <begin position="668"/>
        <end position="680"/>
    </location>
</feature>
<feature type="signal peptide" evidence="10">
    <location>
        <begin position="1"/>
        <end position="19"/>
    </location>
</feature>
<dbReference type="Pfam" id="PF21082">
    <property type="entry name" value="MS_channel_3rd"/>
    <property type="match status" value="1"/>
</dbReference>
<dbReference type="InterPro" id="IPR023408">
    <property type="entry name" value="MscS_beta-dom_sf"/>
</dbReference>
<dbReference type="InterPro" id="IPR006685">
    <property type="entry name" value="MscS_channel_2nd"/>
</dbReference>
<comment type="subcellular location">
    <subcellularLocation>
        <location evidence="1">Cell membrane</location>
        <topology evidence="1">Multi-pass membrane protein</topology>
    </subcellularLocation>
</comment>
<feature type="transmembrane region" description="Helical" evidence="9">
    <location>
        <begin position="354"/>
        <end position="375"/>
    </location>
</feature>
<feature type="domain" description="Mechanosensitive ion channel MscS" evidence="11">
    <location>
        <begin position="453"/>
        <end position="518"/>
    </location>
</feature>
<evidence type="ECO:0000256" key="1">
    <source>
        <dbReference type="ARBA" id="ARBA00004651"/>
    </source>
</evidence>
<feature type="transmembrane region" description="Helical" evidence="9">
    <location>
        <begin position="410"/>
        <end position="428"/>
    </location>
</feature>
<feature type="compositionally biased region" description="Low complexity" evidence="8">
    <location>
        <begin position="29"/>
        <end position="49"/>
    </location>
</feature>
<dbReference type="EMBL" id="FNFO01000007">
    <property type="protein sequence ID" value="SDL67029.1"/>
    <property type="molecule type" value="Genomic_DNA"/>
</dbReference>
<dbReference type="PANTHER" id="PTHR30221">
    <property type="entry name" value="SMALL-CONDUCTANCE MECHANOSENSITIVE CHANNEL"/>
    <property type="match status" value="1"/>
</dbReference>
<keyword evidence="6 9" id="KW-0472">Membrane</keyword>
<dbReference type="Gene3D" id="1.10.287.1260">
    <property type="match status" value="1"/>
</dbReference>
<protein>
    <submittedName>
        <fullName evidence="13">Mechanosensitive ion channel</fullName>
    </submittedName>
</protein>
<feature type="coiled-coil region" evidence="7">
    <location>
        <begin position="59"/>
        <end position="118"/>
    </location>
</feature>
<evidence type="ECO:0000313" key="14">
    <source>
        <dbReference type="Proteomes" id="UP000198510"/>
    </source>
</evidence>
<feature type="transmembrane region" description="Helical" evidence="9">
    <location>
        <begin position="253"/>
        <end position="271"/>
    </location>
</feature>
<dbReference type="SUPFAM" id="SSF50182">
    <property type="entry name" value="Sm-like ribonucleoproteins"/>
    <property type="match status" value="1"/>
</dbReference>
<dbReference type="InterPro" id="IPR010920">
    <property type="entry name" value="LSM_dom_sf"/>
</dbReference>
<dbReference type="PANTHER" id="PTHR30221:SF18">
    <property type="entry name" value="SLL0590 PROTEIN"/>
    <property type="match status" value="1"/>
</dbReference>
<evidence type="ECO:0000259" key="12">
    <source>
        <dbReference type="Pfam" id="PF21082"/>
    </source>
</evidence>
<keyword evidence="3" id="KW-1003">Cell membrane</keyword>
<feature type="region of interest" description="Disordered" evidence="8">
    <location>
        <begin position="21"/>
        <end position="49"/>
    </location>
</feature>
<accession>A0A1G9LYF0</accession>
<dbReference type="AlphaFoldDB" id="A0A1G9LYF0"/>
<evidence type="ECO:0000256" key="10">
    <source>
        <dbReference type="SAM" id="SignalP"/>
    </source>
</evidence>
<keyword evidence="5 9" id="KW-1133">Transmembrane helix</keyword>
<proteinExistence type="inferred from homology"/>
<organism evidence="13 14">
    <name type="scientific">Catalinimonas alkaloidigena</name>
    <dbReference type="NCBI Taxonomy" id="1075417"/>
    <lineage>
        <taxon>Bacteria</taxon>
        <taxon>Pseudomonadati</taxon>
        <taxon>Bacteroidota</taxon>
        <taxon>Cytophagia</taxon>
        <taxon>Cytophagales</taxon>
        <taxon>Catalimonadaceae</taxon>
        <taxon>Catalinimonas</taxon>
    </lineage>
</organism>
<comment type="similarity">
    <text evidence="2">Belongs to the MscS (TC 1.A.23) family.</text>
</comment>
<keyword evidence="7" id="KW-0175">Coiled coil</keyword>
<keyword evidence="10" id="KW-0732">Signal</keyword>
<name>A0A1G9LYF0_9BACT</name>
<dbReference type="Proteomes" id="UP000198510">
    <property type="component" value="Unassembled WGS sequence"/>
</dbReference>
<feature type="transmembrane region" description="Helical" evidence="9">
    <location>
        <begin position="316"/>
        <end position="334"/>
    </location>
</feature>
<reference evidence="13 14" key="1">
    <citation type="submission" date="2016-10" db="EMBL/GenBank/DDBJ databases">
        <authorList>
            <person name="de Groot N.N."/>
        </authorList>
    </citation>
    <scope>NUCLEOTIDE SEQUENCE [LARGE SCALE GENOMIC DNA]</scope>
    <source>
        <strain evidence="13 14">DSM 25186</strain>
    </source>
</reference>
<dbReference type="InterPro" id="IPR045275">
    <property type="entry name" value="MscS_archaea/bacteria_type"/>
</dbReference>
<dbReference type="RefSeq" id="WP_089684592.1">
    <property type="nucleotide sequence ID" value="NZ_FNFO01000007.1"/>
</dbReference>
<feature type="region of interest" description="Disordered" evidence="8">
    <location>
        <begin position="647"/>
        <end position="680"/>
    </location>
</feature>
<feature type="domain" description="Mechanosensitive ion channel MscS C-terminal" evidence="12">
    <location>
        <begin position="531"/>
        <end position="611"/>
    </location>
</feature>
<evidence type="ECO:0000256" key="9">
    <source>
        <dbReference type="SAM" id="Phobius"/>
    </source>
</evidence>
<evidence type="ECO:0000256" key="8">
    <source>
        <dbReference type="SAM" id="MobiDB-lite"/>
    </source>
</evidence>
<feature type="chain" id="PRO_5011649845" evidence="10">
    <location>
        <begin position="20"/>
        <end position="680"/>
    </location>
</feature>
<sequence>MRRFLVALSLWGVCTTLPAQQPTDSITLPDASAETPAPAAEAPAPGETTVGEAGAALADSLLNQRLTEASQQLQKSEQQRMIDSLQKVALERELALLKSNDNQKRRELQERIRQIEVDDSLRQVEKRNRIEAMKQETKGFPVAPFGDTLFYIFTKIGPFTPQERATNINHKIRGLYESGLYKSDDLHAVESESSYDLVYGETIVMSMTDWDALWQEMSKEELAQQYRAEIDEAVLREIKENSLQEMIKRVGEVVLVLVCILLLFFILNKLFRLSGKYIERKLEQKGVALKLKEYEFLSQERLISVSLWLNNAVKTVFFLLSLYLALPIIFSIFKSTRGWANLLLGWILAPVHKIFWSIIDYLPNLFTILVTYLVVRYVVRAVRFMAREIATGKLTITGFHPDWAMPTFNLVRILLYAFMFIVIFPYLPGSGSPVFQGVSVFLGILFSLGSSSAISNAVAGMVITYMRPFRIGDRIKIGEISGDVIEKNLLVTRIRTIKNEEITVPNSSILSGHTINYTTSSAHIGLVLHATVTIGYDVPWKNVHQALIDAALRTDRVLKEPAPFVLQTGLEDFYVSYQINAYTANAHQQARTYSGLFQNIQDVFNERGIEILSPHYRAQRDGNMTTIPADYLPKEYQAPPFRISHLHEAHPTAPNGRSSEEGPHANGHTPNGTPNPSSEK</sequence>
<evidence type="ECO:0000259" key="11">
    <source>
        <dbReference type="Pfam" id="PF00924"/>
    </source>
</evidence>
<dbReference type="OrthoDB" id="9809206at2"/>